<evidence type="ECO:0000256" key="1">
    <source>
        <dbReference type="ARBA" id="ARBA00000548"/>
    </source>
</evidence>
<evidence type="ECO:0000256" key="9">
    <source>
        <dbReference type="ARBA" id="ARBA00023157"/>
    </source>
</evidence>
<dbReference type="InterPro" id="IPR006046">
    <property type="entry name" value="Alpha_amylase"/>
</dbReference>
<protein>
    <recommendedName>
        <fullName evidence="5">alpha-amylase</fullName>
        <ecNumber evidence="5">3.2.1.1</ecNumber>
    </recommendedName>
</protein>
<evidence type="ECO:0000313" key="18">
    <source>
        <dbReference type="Ensembl" id="ENSSSCP00070016272.1"/>
    </source>
</evidence>
<comment type="catalytic activity">
    <reaction evidence="1">
        <text>Endohydrolysis of (1-&gt;4)-alpha-D-glucosidic linkages in polysaccharides containing three or more (1-&gt;4)-alpha-linked D-glucose units.</text>
        <dbReference type="EC" id="3.2.1.1"/>
    </reaction>
</comment>
<evidence type="ECO:0000259" key="16">
    <source>
        <dbReference type="SMART" id="SM00632"/>
    </source>
</evidence>
<evidence type="ECO:0000256" key="3">
    <source>
        <dbReference type="ARBA" id="ARBA00001923"/>
    </source>
</evidence>
<dbReference type="SUPFAM" id="SSF51445">
    <property type="entry name" value="(Trans)glycosidases"/>
    <property type="match status" value="1"/>
</dbReference>
<dbReference type="FunFam" id="3.20.20.80:FF:000056">
    <property type="entry name" value="Pancreatic alpha-amylase"/>
    <property type="match status" value="1"/>
</dbReference>
<dbReference type="Gene3D" id="2.60.40.1180">
    <property type="entry name" value="Golgi alpha-mannosidase II"/>
    <property type="match status" value="1"/>
</dbReference>
<comment type="similarity">
    <text evidence="4 14">Belongs to the glycosyl hydrolase 13 family.</text>
</comment>
<dbReference type="InterPro" id="IPR006047">
    <property type="entry name" value="GH13_cat_dom"/>
</dbReference>
<keyword evidence="12" id="KW-0873">Pyrrolidone carboxylic acid</keyword>
<reference evidence="18 19" key="1">
    <citation type="submission" date="2017-08" db="EMBL/GenBank/DDBJ databases">
        <title>USMARCv1.0.</title>
        <authorList>
            <person name="Hannum G.I."/>
            <person name="Koren S."/>
            <person name="Schroeder S.G."/>
            <person name="Chin S.C."/>
            <person name="Nonneman D.J."/>
            <person name="Becker S.A."/>
            <person name="Rosen B.D."/>
            <person name="Bickhart D.M."/>
            <person name="Putnam N.H."/>
            <person name="Green R.E."/>
            <person name="Tuggle C.K."/>
            <person name="Liu H."/>
            <person name="Rohrer G.A."/>
            <person name="Warr A."/>
            <person name="Hall R."/>
            <person name="Kim K."/>
            <person name="Hume D.A."/>
            <person name="Talbot R."/>
            <person name="Chow W."/>
            <person name="Howe K."/>
            <person name="Schwartz A.S."/>
            <person name="Watson M."/>
            <person name="Archibald A.L."/>
            <person name="Phillippy A.M."/>
            <person name="Smith T.P.L."/>
        </authorList>
    </citation>
    <scope>NUCLEOTIDE SEQUENCE [LARGE SCALE GENOMIC DNA]</scope>
</reference>
<evidence type="ECO:0000256" key="13">
    <source>
        <dbReference type="ARBA" id="ARBA00023295"/>
    </source>
</evidence>
<dbReference type="GO" id="GO:0005975">
    <property type="term" value="P:carbohydrate metabolic process"/>
    <property type="evidence" value="ECO:0007669"/>
    <property type="project" value="InterPro"/>
</dbReference>
<dbReference type="InterPro" id="IPR006048">
    <property type="entry name" value="A-amylase/branching_C"/>
</dbReference>
<dbReference type="SMART" id="SM00632">
    <property type="entry name" value="Aamy_C"/>
    <property type="match status" value="1"/>
</dbReference>
<dbReference type="PRINTS" id="PR00110">
    <property type="entry name" value="ALPHAAMYLASE"/>
</dbReference>
<feature type="domain" description="Glycosyl hydrolase family 13 catalytic" evidence="17">
    <location>
        <begin position="25"/>
        <end position="378"/>
    </location>
</feature>
<proteinExistence type="inferred from homology"/>
<dbReference type="InterPro" id="IPR017853">
    <property type="entry name" value="GH"/>
</dbReference>
<reference evidence="18" key="2">
    <citation type="submission" date="2025-08" db="UniProtKB">
        <authorList>
            <consortium name="Ensembl"/>
        </authorList>
    </citation>
    <scope>IDENTIFICATION</scope>
</reference>
<evidence type="ECO:0000256" key="10">
    <source>
        <dbReference type="ARBA" id="ARBA00023214"/>
    </source>
</evidence>
<dbReference type="InterPro" id="IPR013780">
    <property type="entry name" value="Glyco_hydro_b"/>
</dbReference>
<keyword evidence="9" id="KW-1015">Disulfide bond</keyword>
<evidence type="ECO:0000256" key="7">
    <source>
        <dbReference type="ARBA" id="ARBA00022801"/>
    </source>
</evidence>
<dbReference type="PANTHER" id="PTHR43447">
    <property type="entry name" value="ALPHA-AMYLASE"/>
    <property type="match status" value="1"/>
</dbReference>
<organism evidence="18 19">
    <name type="scientific">Sus scrofa</name>
    <name type="common">Pig</name>
    <dbReference type="NCBI Taxonomy" id="9823"/>
    <lineage>
        <taxon>Eukaryota</taxon>
        <taxon>Metazoa</taxon>
        <taxon>Chordata</taxon>
        <taxon>Craniata</taxon>
        <taxon>Vertebrata</taxon>
        <taxon>Euteleostomi</taxon>
        <taxon>Mammalia</taxon>
        <taxon>Eutheria</taxon>
        <taxon>Laurasiatheria</taxon>
        <taxon>Artiodactyla</taxon>
        <taxon>Suina</taxon>
        <taxon>Suidae</taxon>
        <taxon>Sus</taxon>
    </lineage>
</organism>
<dbReference type="GO" id="GO:0004556">
    <property type="term" value="F:alpha-amylase activity"/>
    <property type="evidence" value="ECO:0007669"/>
    <property type="project" value="UniProtKB-UniRule"/>
</dbReference>
<evidence type="ECO:0000256" key="8">
    <source>
        <dbReference type="ARBA" id="ARBA00022837"/>
    </source>
</evidence>
<name>A0A4X1THW3_PIG</name>
<evidence type="ECO:0000313" key="19">
    <source>
        <dbReference type="Proteomes" id="UP000314985"/>
    </source>
</evidence>
<evidence type="ECO:0000259" key="17">
    <source>
        <dbReference type="SMART" id="SM00642"/>
    </source>
</evidence>
<dbReference type="FunFam" id="2.60.40.1180:FF:000020">
    <property type="entry name" value="Pancreatic alpha-amylase"/>
    <property type="match status" value="1"/>
</dbReference>
<comment type="cofactor">
    <cofactor evidence="3">
        <name>chloride</name>
        <dbReference type="ChEBI" id="CHEBI:17996"/>
    </cofactor>
</comment>
<dbReference type="InterPro" id="IPR031319">
    <property type="entry name" value="A-amylase_C"/>
</dbReference>
<evidence type="ECO:0000256" key="15">
    <source>
        <dbReference type="SAM" id="SignalP"/>
    </source>
</evidence>
<dbReference type="Proteomes" id="UP000314985">
    <property type="component" value="Chromosome 4"/>
</dbReference>
<keyword evidence="13" id="KW-0326">Glycosidase</keyword>
<dbReference type="GO" id="GO:0046872">
    <property type="term" value="F:metal ion binding"/>
    <property type="evidence" value="ECO:0007669"/>
    <property type="project" value="UniProtKB-KW"/>
</dbReference>
<evidence type="ECO:0000256" key="5">
    <source>
        <dbReference type="ARBA" id="ARBA00012595"/>
    </source>
</evidence>
<evidence type="ECO:0000256" key="11">
    <source>
        <dbReference type="ARBA" id="ARBA00023277"/>
    </source>
</evidence>
<feature type="signal peptide" evidence="15">
    <location>
        <begin position="1"/>
        <end position="15"/>
    </location>
</feature>
<keyword evidence="15" id="KW-0732">Signal</keyword>
<evidence type="ECO:0000256" key="6">
    <source>
        <dbReference type="ARBA" id="ARBA00022723"/>
    </source>
</evidence>
<dbReference type="SUPFAM" id="SSF51011">
    <property type="entry name" value="Glycosyl hydrolase domain"/>
    <property type="match status" value="1"/>
</dbReference>
<dbReference type="SMART" id="SM00642">
    <property type="entry name" value="Aamy"/>
    <property type="match status" value="1"/>
</dbReference>
<dbReference type="EC" id="3.2.1.1" evidence="5"/>
<dbReference type="Ensembl" id="ENSSSCT00070019564.1">
    <property type="protein sequence ID" value="ENSSSCP00070016272.1"/>
    <property type="gene ID" value="ENSSSCG00070010072.1"/>
</dbReference>
<evidence type="ECO:0000256" key="4">
    <source>
        <dbReference type="ARBA" id="ARBA00008061"/>
    </source>
</evidence>
<evidence type="ECO:0000256" key="14">
    <source>
        <dbReference type="RuleBase" id="RU003615"/>
    </source>
</evidence>
<keyword evidence="8" id="KW-0106">Calcium</keyword>
<evidence type="ECO:0000256" key="12">
    <source>
        <dbReference type="ARBA" id="ARBA00023283"/>
    </source>
</evidence>
<dbReference type="Gene3D" id="3.20.20.80">
    <property type="entry name" value="Glycosidases"/>
    <property type="match status" value="1"/>
</dbReference>
<evidence type="ECO:0000256" key="2">
    <source>
        <dbReference type="ARBA" id="ARBA00001913"/>
    </source>
</evidence>
<feature type="chain" id="PRO_5021306665" description="alpha-amylase" evidence="15">
    <location>
        <begin position="16"/>
        <end position="476"/>
    </location>
</feature>
<keyword evidence="7" id="KW-0378">Hydrolase</keyword>
<keyword evidence="6" id="KW-0479">Metal-binding</keyword>
<feature type="domain" description="Alpha-amylase C-terminal" evidence="16">
    <location>
        <begin position="387"/>
        <end position="475"/>
    </location>
</feature>
<dbReference type="AlphaFoldDB" id="A0A4X1THW3"/>
<keyword evidence="11" id="KW-0119">Carbohydrate metabolism</keyword>
<sequence length="476" mass="53124">MKLFLLLSAFGFCWPVCPTTQSGRTSIVHLFEWRWLTLLLNVSVFVVTNPSRPWWERYQPVSYKDMVTRCNNVGVRIYVDAVINHMCGSGAAAGTGTTCGSYCNPGNREFPAVPYSAWDFNDGKCKTASGGIESYNDPYQVRDCQLVGLLDLALEKDYVRSMIADYLNKLIDIGVAGFRIDASKHMWPGDIKAVLDKLHNLNTNWFPAGSRPFIFQEVIDLGGEAIQSSEYFGNGRVTEFKYGAKLGTVVRKWSGEKMSYLKNWGEGWGFMPSDRALVFVDNHDNQRGHGAGGASILTFWDARLYKVAVGFMLAHPYGFTRVMSSYRWARNFVNGQDVNDWIGPPNNNGVIKEVTINADTTCGNDWVCEHRWNMVWFRNVVDGQPFANWWDNGSNQVAFGRGNRGFIVFNNDDWQLSSTLQTGLPGGTYCDVISGDKVGNSCTGIKVYVSSDGTAQFSISNSAEDPFIAIHAESKL</sequence>
<comment type="cofactor">
    <cofactor evidence="2">
        <name>Ca(2+)</name>
        <dbReference type="ChEBI" id="CHEBI:29108"/>
    </cofactor>
</comment>
<accession>A0A4X1THW3</accession>
<keyword evidence="10" id="KW-0868">Chloride</keyword>
<dbReference type="CDD" id="cd11317">
    <property type="entry name" value="AmyAc_bac_euk_AmyA"/>
    <property type="match status" value="1"/>
</dbReference>
<dbReference type="Pfam" id="PF02806">
    <property type="entry name" value="Alpha-amylase_C"/>
    <property type="match status" value="1"/>
</dbReference>